<dbReference type="AlphaFoldDB" id="A0A7Y9JBU2"/>
<accession>A0A7Y9JBU2</accession>
<feature type="chain" id="PRO_5031365530" evidence="2">
    <location>
        <begin position="29"/>
        <end position="172"/>
    </location>
</feature>
<evidence type="ECO:0000313" key="4">
    <source>
        <dbReference type="Proteomes" id="UP000535511"/>
    </source>
</evidence>
<evidence type="ECO:0000313" key="3">
    <source>
        <dbReference type="EMBL" id="NYD43162.1"/>
    </source>
</evidence>
<dbReference type="RefSeq" id="WP_179664714.1">
    <property type="nucleotide sequence ID" value="NZ_JACCBG010000001.1"/>
</dbReference>
<proteinExistence type="predicted"/>
<comment type="caution">
    <text evidence="3">The sequence shown here is derived from an EMBL/GenBank/DDBJ whole genome shotgun (WGS) entry which is preliminary data.</text>
</comment>
<feature type="compositionally biased region" description="Basic residues" evidence="1">
    <location>
        <begin position="157"/>
        <end position="172"/>
    </location>
</feature>
<protein>
    <submittedName>
        <fullName evidence="3">Uncharacterized protein</fullName>
    </submittedName>
</protein>
<reference evidence="3 4" key="1">
    <citation type="submission" date="2020-07" db="EMBL/GenBank/DDBJ databases">
        <title>Sequencing the genomes of 1000 actinobacteria strains.</title>
        <authorList>
            <person name="Klenk H.-P."/>
        </authorList>
    </citation>
    <scope>NUCLEOTIDE SEQUENCE [LARGE SCALE GENOMIC DNA]</scope>
    <source>
        <strain evidence="3 4">DSM 21350</strain>
    </source>
</reference>
<name>A0A7Y9JBU2_9ACTN</name>
<feature type="region of interest" description="Disordered" evidence="1">
    <location>
        <begin position="96"/>
        <end position="172"/>
    </location>
</feature>
<keyword evidence="2" id="KW-0732">Signal</keyword>
<evidence type="ECO:0000256" key="2">
    <source>
        <dbReference type="SAM" id="SignalP"/>
    </source>
</evidence>
<organism evidence="3 4">
    <name type="scientific">Nocardioides panaciterrulae</name>
    <dbReference type="NCBI Taxonomy" id="661492"/>
    <lineage>
        <taxon>Bacteria</taxon>
        <taxon>Bacillati</taxon>
        <taxon>Actinomycetota</taxon>
        <taxon>Actinomycetes</taxon>
        <taxon>Propionibacteriales</taxon>
        <taxon>Nocardioidaceae</taxon>
        <taxon>Nocardioides</taxon>
    </lineage>
</organism>
<evidence type="ECO:0000256" key="1">
    <source>
        <dbReference type="SAM" id="MobiDB-lite"/>
    </source>
</evidence>
<dbReference type="EMBL" id="JACCBG010000001">
    <property type="protein sequence ID" value="NYD43162.1"/>
    <property type="molecule type" value="Genomic_DNA"/>
</dbReference>
<gene>
    <name evidence="3" type="ORF">BJZ21_003245</name>
</gene>
<feature type="compositionally biased region" description="Low complexity" evidence="1">
    <location>
        <begin position="103"/>
        <end position="115"/>
    </location>
</feature>
<sequence length="172" mass="17541">MTRRPALLRVLPVLALVLAGAGCGGGSAASPADRVPTLQSRLDAVDRAVTARDYDSARTALDRLEQAADRAERSGTLDSAVSAAIVSAADRLLTALPARPEPSADSSSTGSASPTLDPSPEQDTPDSPEPPGHETGKPPGHAKPPKEPKGHGPGPKHAPKHGPKHGPKPGKH</sequence>
<keyword evidence="4" id="KW-1185">Reference proteome</keyword>
<dbReference type="Proteomes" id="UP000535511">
    <property type="component" value="Unassembled WGS sequence"/>
</dbReference>
<feature type="signal peptide" evidence="2">
    <location>
        <begin position="1"/>
        <end position="28"/>
    </location>
</feature>
<dbReference type="PROSITE" id="PS51257">
    <property type="entry name" value="PROKAR_LIPOPROTEIN"/>
    <property type="match status" value="1"/>
</dbReference>